<dbReference type="Proteomes" id="UP000314294">
    <property type="component" value="Unassembled WGS sequence"/>
</dbReference>
<protein>
    <submittedName>
        <fullName evidence="2">Uncharacterized protein</fullName>
    </submittedName>
</protein>
<feature type="region of interest" description="Disordered" evidence="1">
    <location>
        <begin position="15"/>
        <end position="42"/>
    </location>
</feature>
<accession>A0A4Z2I591</accession>
<evidence type="ECO:0000313" key="3">
    <source>
        <dbReference type="Proteomes" id="UP000314294"/>
    </source>
</evidence>
<name>A0A4Z2I591_9TELE</name>
<comment type="caution">
    <text evidence="2">The sequence shown here is derived from an EMBL/GenBank/DDBJ whole genome shotgun (WGS) entry which is preliminary data.</text>
</comment>
<gene>
    <name evidence="2" type="ORF">EYF80_017432</name>
</gene>
<feature type="compositionally biased region" description="Low complexity" evidence="1">
    <location>
        <begin position="15"/>
        <end position="24"/>
    </location>
</feature>
<proteinExistence type="predicted"/>
<organism evidence="2 3">
    <name type="scientific">Liparis tanakae</name>
    <name type="common">Tanaka's snailfish</name>
    <dbReference type="NCBI Taxonomy" id="230148"/>
    <lineage>
        <taxon>Eukaryota</taxon>
        <taxon>Metazoa</taxon>
        <taxon>Chordata</taxon>
        <taxon>Craniata</taxon>
        <taxon>Vertebrata</taxon>
        <taxon>Euteleostomi</taxon>
        <taxon>Actinopterygii</taxon>
        <taxon>Neopterygii</taxon>
        <taxon>Teleostei</taxon>
        <taxon>Neoteleostei</taxon>
        <taxon>Acanthomorphata</taxon>
        <taxon>Eupercaria</taxon>
        <taxon>Perciformes</taxon>
        <taxon>Cottioidei</taxon>
        <taxon>Cottales</taxon>
        <taxon>Liparidae</taxon>
        <taxon>Liparis</taxon>
    </lineage>
</organism>
<evidence type="ECO:0000256" key="1">
    <source>
        <dbReference type="SAM" id="MobiDB-lite"/>
    </source>
</evidence>
<evidence type="ECO:0000313" key="2">
    <source>
        <dbReference type="EMBL" id="TNN72393.1"/>
    </source>
</evidence>
<keyword evidence="3" id="KW-1185">Reference proteome</keyword>
<reference evidence="2 3" key="1">
    <citation type="submission" date="2019-03" db="EMBL/GenBank/DDBJ databases">
        <title>First draft genome of Liparis tanakae, snailfish: a comprehensive survey of snailfish specific genes.</title>
        <authorList>
            <person name="Kim W."/>
            <person name="Song I."/>
            <person name="Jeong J.-H."/>
            <person name="Kim D."/>
            <person name="Kim S."/>
            <person name="Ryu S."/>
            <person name="Song J.Y."/>
            <person name="Lee S.K."/>
        </authorList>
    </citation>
    <scope>NUCLEOTIDE SEQUENCE [LARGE SCALE GENOMIC DNA]</scope>
    <source>
        <tissue evidence="2">Muscle</tissue>
    </source>
</reference>
<dbReference type="EMBL" id="SRLO01000138">
    <property type="protein sequence ID" value="TNN72393.1"/>
    <property type="molecule type" value="Genomic_DNA"/>
</dbReference>
<dbReference type="AlphaFoldDB" id="A0A4Z2I591"/>
<sequence>MNILHAHCGLPVSQVASSSNSASSGRHKENSHAPKPSPLFPLVRPPLLRVPVSSAERSAFRAPAPAARARVVVTGRGSSRSPLSGSISSPSGLRTWQVSSQFFSSALCIVVVARLPSTTPGEAPAVLHSAFL</sequence>
<feature type="region of interest" description="Disordered" evidence="1">
    <location>
        <begin position="73"/>
        <end position="92"/>
    </location>
</feature>